<dbReference type="STRING" id="171383.AKJ31_18740"/>
<dbReference type="AlphaFoldDB" id="A0A0M0HWW8"/>
<dbReference type="InterPro" id="IPR013762">
    <property type="entry name" value="Integrase-like_cat_sf"/>
</dbReference>
<evidence type="ECO:0000256" key="1">
    <source>
        <dbReference type="ARBA" id="ARBA00023172"/>
    </source>
</evidence>
<gene>
    <name evidence="2" type="ORF">AKJ31_18740</name>
</gene>
<dbReference type="GO" id="GO:0015074">
    <property type="term" value="P:DNA integration"/>
    <property type="evidence" value="ECO:0007669"/>
    <property type="project" value="InterPro"/>
</dbReference>
<dbReference type="EMBL" id="LHPI01000020">
    <property type="protein sequence ID" value="KOO06128.1"/>
    <property type="molecule type" value="Genomic_DNA"/>
</dbReference>
<protein>
    <recommendedName>
        <fullName evidence="4">Integrase</fullName>
    </recommendedName>
</protein>
<organism evidence="2 3">
    <name type="scientific">Vibrio hepatarius</name>
    <dbReference type="NCBI Taxonomy" id="171383"/>
    <lineage>
        <taxon>Bacteria</taxon>
        <taxon>Pseudomonadati</taxon>
        <taxon>Pseudomonadota</taxon>
        <taxon>Gammaproteobacteria</taxon>
        <taxon>Vibrionales</taxon>
        <taxon>Vibrionaceae</taxon>
        <taxon>Vibrio</taxon>
        <taxon>Vibrio oreintalis group</taxon>
    </lineage>
</organism>
<evidence type="ECO:0000313" key="2">
    <source>
        <dbReference type="EMBL" id="KOO06128.1"/>
    </source>
</evidence>
<evidence type="ECO:0000313" key="3">
    <source>
        <dbReference type="Proteomes" id="UP000037530"/>
    </source>
</evidence>
<dbReference type="RefSeq" id="WP_053410597.1">
    <property type="nucleotide sequence ID" value="NZ_LHPI01000020.1"/>
</dbReference>
<accession>A0A0M0HWW8</accession>
<dbReference type="InterPro" id="IPR011010">
    <property type="entry name" value="DNA_brk_join_enz"/>
</dbReference>
<keyword evidence="1" id="KW-0233">DNA recombination</keyword>
<dbReference type="GO" id="GO:0006310">
    <property type="term" value="P:DNA recombination"/>
    <property type="evidence" value="ECO:0007669"/>
    <property type="project" value="UniProtKB-KW"/>
</dbReference>
<sequence>MNNHKRNTHNNVTSLTPFQKSPTAFLMEELDKLDTMDKPYHVEVWDFSPSHTVGVSYQLILRFTATKSEYVAGIQDALYKFYHYSKKKNLSPLSVNMMDGMKTALQHIADCLESTKWHNLEKSREWKQFLRQLKQRNLGKISVEKVLSALNKLTECNELGLYVDAKAIRKCARSNESKQHVALPHRLYQRIISHALETVEKYHSYRHEISAVMGEAYEINTRLKSGEKFFTKGRGSGRELSMTPIAISQRIISAMRGIVHDIPDFKVDLTGAALSDILVSCLIVVQGFSGVRIGEAVSFNKNSVGDVKVNGKKVTVLKGETTKGRNAKPTLVTWQSHPVAEVALELAYDMMESTRLLYQQKVDEKERQGLTGGYTPEKVKHLRKQLKSSFLVAKAIVQSSDVYIFDPANALRKFIKNLDYKATIEDVEEFNMLNPSREGELKVGGTYSGLSSHDFRRTFAVFFVRYGFGTASGIKFQFKHENINMSGYYANNAELAQMNDLLMDEDILEELKEAGIDLGVDIFDEIFNQSEHLSGAKGEEIMQERMMKLEAGESIFMTREEIEENVRRGNFHIMQLPSGAYCTNGSCDRVCGTLAFRAEVKECAHKVVSDKGAKVIAKQRDRLIAKFTNLNTGDPLKSSILTGLKQKIQVEELTLKAHEIPYTPFNDEIIFNSAS</sequence>
<name>A0A0M0HWW8_9VIBR</name>
<dbReference type="Gene3D" id="1.10.443.10">
    <property type="entry name" value="Intergrase catalytic core"/>
    <property type="match status" value="1"/>
</dbReference>
<dbReference type="OrthoDB" id="8768428at2"/>
<keyword evidence="3" id="KW-1185">Reference proteome</keyword>
<reference evidence="3" key="1">
    <citation type="submission" date="2015-08" db="EMBL/GenBank/DDBJ databases">
        <title>Vibrio galatheae sp. nov., a novel member of the Vibrionaceae family isolated from the Solomon Islands.</title>
        <authorList>
            <person name="Giubergia S."/>
            <person name="Machado H."/>
            <person name="Mateiu R.V."/>
            <person name="Gram L."/>
        </authorList>
    </citation>
    <scope>NUCLEOTIDE SEQUENCE [LARGE SCALE GENOMIC DNA]</scope>
    <source>
        <strain evidence="3">DSM 19134</strain>
    </source>
</reference>
<dbReference type="Proteomes" id="UP000037530">
    <property type="component" value="Unassembled WGS sequence"/>
</dbReference>
<dbReference type="PATRIC" id="fig|171383.3.peg.3822"/>
<evidence type="ECO:0008006" key="4">
    <source>
        <dbReference type="Google" id="ProtNLM"/>
    </source>
</evidence>
<dbReference type="GO" id="GO:0003677">
    <property type="term" value="F:DNA binding"/>
    <property type="evidence" value="ECO:0007669"/>
    <property type="project" value="InterPro"/>
</dbReference>
<dbReference type="SUPFAM" id="SSF56349">
    <property type="entry name" value="DNA breaking-rejoining enzymes"/>
    <property type="match status" value="1"/>
</dbReference>
<comment type="caution">
    <text evidence="2">The sequence shown here is derived from an EMBL/GenBank/DDBJ whole genome shotgun (WGS) entry which is preliminary data.</text>
</comment>
<proteinExistence type="predicted"/>